<dbReference type="EMBL" id="SRMO01000052">
    <property type="protein sequence ID" value="TGG93164.1"/>
    <property type="molecule type" value="Genomic_DNA"/>
</dbReference>
<organism evidence="1 2">
    <name type="scientific">Aphanocapsa feldmannii 277cV</name>
    <dbReference type="NCBI Taxonomy" id="2507553"/>
    <lineage>
        <taxon>Bacteria</taxon>
        <taxon>Bacillati</taxon>
        <taxon>Cyanobacteriota</taxon>
        <taxon>Cyanophyceae</taxon>
        <taxon>Oscillatoriophycideae</taxon>
        <taxon>Chroococcales</taxon>
        <taxon>Microcystaceae</taxon>
        <taxon>Aphanocapsa</taxon>
    </lineage>
</organism>
<sequence length="196" mass="21851">MHQGSLFDGAFALPPRKPPVLSATVLLAWQERIHCHQARVRQALRASQQPVGQLALLPGSDAMAGLPRGFDPLTLVSQPLNFWRWPQAPNHGAAHYFVVDEPPHLEGSLLLYVGETGTAATRWKGDHDCKGYLAAYGDVLRQAGLRAALSIRFWCDAPRHTVARRAQERALIQCWWPPFNKEMQGRWTTPFTALTG</sequence>
<proteinExistence type="predicted"/>
<evidence type="ECO:0000313" key="1">
    <source>
        <dbReference type="EMBL" id="TGG93164.1"/>
    </source>
</evidence>
<dbReference type="Proteomes" id="UP000317990">
    <property type="component" value="Unassembled WGS sequence"/>
</dbReference>
<comment type="caution">
    <text evidence="1">The sequence shown here is derived from an EMBL/GenBank/DDBJ whole genome shotgun (WGS) entry which is preliminary data.</text>
</comment>
<dbReference type="AlphaFoldDB" id="A0A524RP75"/>
<name>A0A524RP75_9CHRO</name>
<accession>A0A524RP75</accession>
<gene>
    <name evidence="1" type="ORF">ERJ67_04340</name>
</gene>
<evidence type="ECO:0000313" key="2">
    <source>
        <dbReference type="Proteomes" id="UP000317990"/>
    </source>
</evidence>
<protein>
    <submittedName>
        <fullName evidence="1">GIY-YIG nuclease family protein</fullName>
    </submittedName>
</protein>
<reference evidence="1 2" key="1">
    <citation type="journal article" date="2019" name="mSystems">
        <title>Life at home and on the roam: Genomic adaptions reflect the dual lifestyle of an intracellular, facultative symbiont.</title>
        <authorList>
            <person name="Burgsdorf I."/>
        </authorList>
    </citation>
    <scope>NUCLEOTIDE SEQUENCE [LARGE SCALE GENOMIC DNA]</scope>
    <source>
        <strain evidence="1">277cV</strain>
    </source>
</reference>